<keyword evidence="4 6" id="KW-0520">NAD</keyword>
<comment type="similarity">
    <text evidence="6">Belongs to the sirtuin family. Class III subfamily.</text>
</comment>
<feature type="binding site" evidence="6 7">
    <location>
        <position position="213"/>
    </location>
    <ligand>
        <name>Zn(2+)</name>
        <dbReference type="ChEBI" id="CHEBI:29105"/>
    </ligand>
</feature>
<feature type="binding site" evidence="6">
    <location>
        <begin position="24"/>
        <end position="43"/>
    </location>
    <ligand>
        <name>NAD(+)</name>
        <dbReference type="ChEBI" id="CHEBI:57540"/>
    </ligand>
</feature>
<comment type="domain">
    <text evidence="6">In contrast to class I sirtuins, class III sirtuins have only weak deacetylase activity. Difference in substrate specificity is probably due to a larger hydrophobic pocket with 2 residues (Tyr-68 and Arg-71) that bind to malonylated and succinylated substrates and define the specificity.</text>
</comment>
<evidence type="ECO:0000256" key="5">
    <source>
        <dbReference type="ARBA" id="ARBA00023128"/>
    </source>
</evidence>
<dbReference type="InterPro" id="IPR029035">
    <property type="entry name" value="DHS-like_NAD/FAD-binding_dom"/>
</dbReference>
<dbReference type="Gene3D" id="3.30.1600.10">
    <property type="entry name" value="SIR2/SIRT2 'Small Domain"/>
    <property type="match status" value="1"/>
</dbReference>
<feature type="binding site" evidence="6">
    <location>
        <begin position="112"/>
        <end position="115"/>
    </location>
    <ligand>
        <name>NAD(+)</name>
        <dbReference type="ChEBI" id="CHEBI:57540"/>
    </ligand>
</feature>
<feature type="domain" description="Deacetylase sirtuin-type" evidence="8">
    <location>
        <begin position="1"/>
        <end position="307"/>
    </location>
</feature>
<dbReference type="HAMAP" id="MF_01121">
    <property type="entry name" value="Sirtuin_ClassIII"/>
    <property type="match status" value="1"/>
</dbReference>
<keyword evidence="6 7" id="KW-0862">Zinc</keyword>
<proteinExistence type="inferred from homology"/>
<dbReference type="InterPro" id="IPR050134">
    <property type="entry name" value="NAD-dep_sirtuin_deacylases"/>
</dbReference>
<dbReference type="InterPro" id="IPR026591">
    <property type="entry name" value="Sirtuin_cat_small_dom_sf"/>
</dbReference>
<keyword evidence="5 6" id="KW-0496">Mitochondrion</keyword>
<evidence type="ECO:0000256" key="3">
    <source>
        <dbReference type="ARBA" id="ARBA00022679"/>
    </source>
</evidence>
<keyword evidence="10" id="KW-1185">Reference proteome</keyword>
<comment type="subcellular location">
    <subcellularLocation>
        <location evidence="1 6">Mitochondrion</location>
    </subcellularLocation>
</comment>
<sequence length="307" mass="33220">MASSNIEAFREALRSSKHIICLAGAGLSAASGIPTFRGAGGMWRKYDAMSLATPTAFRNNPSRVWQFYHYRREKALKAQPNAAHYAIAMLSLPIFRNAIVASDDSTFSLVTQNVDELSRRALRTVQSRLRSQEGTPNLGGSTINNDPSPTELLEIHGSLFDLLCTSGSCRTVEKNYNSPICPALKGTEEIYESNAKLPEPDIPIEDLPRCRVCGSLARPGVVWFGESVPQVYLMHKIAMEADLCIVVGTSSEVYPAAGVAQIVREAGGKVAVFNIDRTAGDENADFLFLGPCEETLPAALGLEVPEG</sequence>
<keyword evidence="3 6" id="KW-0808">Transferase</keyword>
<dbReference type="Gene3D" id="3.40.50.1220">
    <property type="entry name" value="TPP-binding domain"/>
    <property type="match status" value="1"/>
</dbReference>
<dbReference type="InterPro" id="IPR027546">
    <property type="entry name" value="Sirtuin_class_III"/>
</dbReference>
<protein>
    <recommendedName>
        <fullName evidence="6">NAD-dependent protein deacylase</fullName>
        <ecNumber evidence="6">2.3.1.-</ecNumber>
    </recommendedName>
    <alternativeName>
        <fullName evidence="6">Regulatory protein SIR2 homolog 5</fullName>
    </alternativeName>
</protein>
<comment type="similarity">
    <text evidence="2">Belongs to the sirtuin family. Class I subfamily.</text>
</comment>
<comment type="function">
    <text evidence="6">NAD-dependent lysine demalonylase, desuccinylase and deglutarylase that specifically removes malonyl, succinyl and glutaryl groups on target proteins. Has weak NAD-dependent protein deacetylase activity; however this activity may not be physiologically relevant in vivo.</text>
</comment>
<accession>A0ABP1E1E4</accession>
<feature type="binding site" evidence="6">
    <location>
        <begin position="274"/>
        <end position="276"/>
    </location>
    <ligand>
        <name>NAD(+)</name>
        <dbReference type="ChEBI" id="CHEBI:57540"/>
    </ligand>
</feature>
<feature type="binding site" evidence="7">
    <location>
        <position position="210"/>
    </location>
    <ligand>
        <name>Zn(2+)</name>
        <dbReference type="ChEBI" id="CHEBI:29105"/>
    </ligand>
</feature>
<feature type="binding site" evidence="6">
    <location>
        <position position="68"/>
    </location>
    <ligand>
        <name>substrate</name>
    </ligand>
</feature>
<evidence type="ECO:0000256" key="4">
    <source>
        <dbReference type="ARBA" id="ARBA00023027"/>
    </source>
</evidence>
<dbReference type="InterPro" id="IPR003000">
    <property type="entry name" value="Sirtuin"/>
</dbReference>
<comment type="catalytic activity">
    <reaction evidence="6">
        <text>N(6)-glutaryl-L-lysyl-[protein] + NAD(+) + H2O = 2''-O-glutaryl-ADP-D-ribose + nicotinamide + L-lysyl-[protein]</text>
        <dbReference type="Rhea" id="RHEA:47664"/>
        <dbReference type="Rhea" id="RHEA-COMP:9752"/>
        <dbReference type="Rhea" id="RHEA-COMP:11875"/>
        <dbReference type="ChEBI" id="CHEBI:15377"/>
        <dbReference type="ChEBI" id="CHEBI:17154"/>
        <dbReference type="ChEBI" id="CHEBI:29969"/>
        <dbReference type="ChEBI" id="CHEBI:57540"/>
        <dbReference type="ChEBI" id="CHEBI:87828"/>
        <dbReference type="ChEBI" id="CHEBI:87829"/>
    </reaction>
</comment>
<dbReference type="EC" id="2.3.1.-" evidence="6"/>
<dbReference type="EMBL" id="OZ037951">
    <property type="protein sequence ID" value="CAL1713885.1"/>
    <property type="molecule type" value="Genomic_DNA"/>
</dbReference>
<comment type="catalytic activity">
    <reaction evidence="6">
        <text>N(6)-succinyl-L-lysyl-[protein] + NAD(+) + H2O = 2''-O-succinyl-ADP-D-ribose + nicotinamide + L-lysyl-[protein]</text>
        <dbReference type="Rhea" id="RHEA:47668"/>
        <dbReference type="Rhea" id="RHEA-COMP:9752"/>
        <dbReference type="Rhea" id="RHEA-COMP:11877"/>
        <dbReference type="ChEBI" id="CHEBI:15377"/>
        <dbReference type="ChEBI" id="CHEBI:17154"/>
        <dbReference type="ChEBI" id="CHEBI:29969"/>
        <dbReference type="ChEBI" id="CHEBI:57540"/>
        <dbReference type="ChEBI" id="CHEBI:87830"/>
        <dbReference type="ChEBI" id="CHEBI:87832"/>
    </reaction>
</comment>
<dbReference type="SUPFAM" id="SSF52467">
    <property type="entry name" value="DHS-like NAD/FAD-binding domain"/>
    <property type="match status" value="1"/>
</dbReference>
<dbReference type="PANTHER" id="PTHR11085">
    <property type="entry name" value="NAD-DEPENDENT PROTEIN DEACYLASE SIRTUIN-5, MITOCHONDRIAL-RELATED"/>
    <property type="match status" value="1"/>
</dbReference>
<gene>
    <name evidence="9" type="ORF">GFSPODELE1_LOCUS9529</name>
</gene>
<evidence type="ECO:0000259" key="8">
    <source>
        <dbReference type="PROSITE" id="PS50305"/>
    </source>
</evidence>
<comment type="caution">
    <text evidence="6">Lacks conserved residue(s) required for the propagation of feature annotation.</text>
</comment>
<feature type="binding site" evidence="6">
    <location>
        <begin position="248"/>
        <end position="250"/>
    </location>
    <ligand>
        <name>NAD(+)</name>
        <dbReference type="ChEBI" id="CHEBI:57540"/>
    </ligand>
</feature>
<feature type="binding site" evidence="6">
    <location>
        <position position="292"/>
    </location>
    <ligand>
        <name>NAD(+)</name>
        <dbReference type="ChEBI" id="CHEBI:57540"/>
    </ligand>
</feature>
<feature type="binding site" evidence="7">
    <location>
        <position position="169"/>
    </location>
    <ligand>
        <name>Zn(2+)</name>
        <dbReference type="ChEBI" id="CHEBI:29105"/>
    </ligand>
</feature>
<evidence type="ECO:0000256" key="1">
    <source>
        <dbReference type="ARBA" id="ARBA00004173"/>
    </source>
</evidence>
<dbReference type="PROSITE" id="PS50305">
    <property type="entry name" value="SIRTUIN"/>
    <property type="match status" value="1"/>
</dbReference>
<comment type="cofactor">
    <cofactor evidence="6">
        <name>Zn(2+)</name>
        <dbReference type="ChEBI" id="CHEBI:29105"/>
    </cofactor>
    <text evidence="6">Binds 1 zinc ion per subunit.</text>
</comment>
<evidence type="ECO:0000313" key="10">
    <source>
        <dbReference type="Proteomes" id="UP001497453"/>
    </source>
</evidence>
<dbReference type="PANTHER" id="PTHR11085:SF10">
    <property type="entry name" value="NAD-DEPENDENT PROTEIN DEACYLASE SIRTUIN-5, MITOCHONDRIAL-RELATED"/>
    <property type="match status" value="1"/>
</dbReference>
<dbReference type="Proteomes" id="UP001497453">
    <property type="component" value="Chromosome 8"/>
</dbReference>
<evidence type="ECO:0000313" key="9">
    <source>
        <dbReference type="EMBL" id="CAL1713885.1"/>
    </source>
</evidence>
<keyword evidence="6 7" id="KW-0479">Metal-binding</keyword>
<feature type="active site" description="Proton acceptor" evidence="6 7">
    <location>
        <position position="156"/>
    </location>
</feature>
<evidence type="ECO:0000256" key="6">
    <source>
        <dbReference type="HAMAP-Rule" id="MF_03160"/>
    </source>
</evidence>
<name>A0ABP1E1E4_9APHY</name>
<feature type="binding site" evidence="6">
    <location>
        <position position="71"/>
    </location>
    <ligand>
        <name>substrate</name>
    </ligand>
</feature>
<evidence type="ECO:0000256" key="2">
    <source>
        <dbReference type="ARBA" id="ARBA00006924"/>
    </source>
</evidence>
<comment type="catalytic activity">
    <reaction evidence="6">
        <text>N(6)-malonyl-L-lysyl-[protein] + NAD(+) + H2O = 2''-O-malonyl-ADP-D-ribose + nicotinamide + L-lysyl-[protein]</text>
        <dbReference type="Rhea" id="RHEA:47672"/>
        <dbReference type="Rhea" id="RHEA-COMP:9752"/>
        <dbReference type="Rhea" id="RHEA-COMP:11878"/>
        <dbReference type="ChEBI" id="CHEBI:15377"/>
        <dbReference type="ChEBI" id="CHEBI:17154"/>
        <dbReference type="ChEBI" id="CHEBI:29969"/>
        <dbReference type="ChEBI" id="CHEBI:57540"/>
        <dbReference type="ChEBI" id="CHEBI:87831"/>
        <dbReference type="ChEBI" id="CHEBI:87833"/>
    </reaction>
</comment>
<dbReference type="InterPro" id="IPR026590">
    <property type="entry name" value="Ssirtuin_cat_dom"/>
</dbReference>
<feature type="binding site" evidence="6 7">
    <location>
        <position position="164"/>
    </location>
    <ligand>
        <name>Zn(2+)</name>
        <dbReference type="ChEBI" id="CHEBI:29105"/>
    </ligand>
</feature>
<reference evidence="10" key="1">
    <citation type="submission" date="2024-04" db="EMBL/GenBank/DDBJ databases">
        <authorList>
            <person name="Shaw F."/>
            <person name="Minotto A."/>
        </authorList>
    </citation>
    <scope>NUCLEOTIDE SEQUENCE [LARGE SCALE GENOMIC DNA]</scope>
</reference>
<dbReference type="Pfam" id="PF02146">
    <property type="entry name" value="SIR2"/>
    <property type="match status" value="2"/>
</dbReference>
<organism evidence="9 10">
    <name type="scientific">Somion occarium</name>
    <dbReference type="NCBI Taxonomy" id="3059160"/>
    <lineage>
        <taxon>Eukaryota</taxon>
        <taxon>Fungi</taxon>
        <taxon>Dikarya</taxon>
        <taxon>Basidiomycota</taxon>
        <taxon>Agaricomycotina</taxon>
        <taxon>Agaricomycetes</taxon>
        <taxon>Polyporales</taxon>
        <taxon>Cerrenaceae</taxon>
        <taxon>Somion</taxon>
    </lineage>
</organism>
<evidence type="ECO:0000256" key="7">
    <source>
        <dbReference type="PROSITE-ProRule" id="PRU00236"/>
    </source>
</evidence>